<proteinExistence type="predicted"/>
<reference evidence="1" key="1">
    <citation type="submission" date="2022-01" db="EMBL/GenBank/DDBJ databases">
        <authorList>
            <person name="King R."/>
        </authorList>
    </citation>
    <scope>NUCLEOTIDE SEQUENCE</scope>
</reference>
<organism evidence="1 2">
    <name type="scientific">Psylliodes chrysocephalus</name>
    <dbReference type="NCBI Taxonomy" id="3402493"/>
    <lineage>
        <taxon>Eukaryota</taxon>
        <taxon>Metazoa</taxon>
        <taxon>Ecdysozoa</taxon>
        <taxon>Arthropoda</taxon>
        <taxon>Hexapoda</taxon>
        <taxon>Insecta</taxon>
        <taxon>Pterygota</taxon>
        <taxon>Neoptera</taxon>
        <taxon>Endopterygota</taxon>
        <taxon>Coleoptera</taxon>
        <taxon>Polyphaga</taxon>
        <taxon>Cucujiformia</taxon>
        <taxon>Chrysomeloidea</taxon>
        <taxon>Chrysomelidae</taxon>
        <taxon>Galerucinae</taxon>
        <taxon>Alticini</taxon>
        <taxon>Psylliodes</taxon>
    </lineage>
</organism>
<protein>
    <submittedName>
        <fullName evidence="1">Uncharacterized protein</fullName>
    </submittedName>
</protein>
<dbReference type="AlphaFoldDB" id="A0A9P0CFF7"/>
<evidence type="ECO:0000313" key="1">
    <source>
        <dbReference type="EMBL" id="CAH1099088.1"/>
    </source>
</evidence>
<accession>A0A9P0CFF7</accession>
<name>A0A9P0CFF7_9CUCU</name>
<dbReference type="EMBL" id="OV651813">
    <property type="protein sequence ID" value="CAH1099088.1"/>
    <property type="molecule type" value="Genomic_DNA"/>
</dbReference>
<evidence type="ECO:0000313" key="2">
    <source>
        <dbReference type="Proteomes" id="UP001153636"/>
    </source>
</evidence>
<dbReference type="Proteomes" id="UP001153636">
    <property type="component" value="Chromosome 1"/>
</dbReference>
<keyword evidence="2" id="KW-1185">Reference proteome</keyword>
<dbReference type="OrthoDB" id="6773854at2759"/>
<gene>
    <name evidence="1" type="ORF">PSYICH_LOCUS1317</name>
</gene>
<sequence length="212" mass="24060">MANIDQDVLRLNNEGLFNVWLSQNNPIPKPVAAANFVLRNYDEIVSECYIKHKSREATIINNNLLTARSAPAGRPKLPFSDKSLKSQKRDELKLSKENEHVTSLIAKDPIKYTPQEALSLLLNNRFTKQQYIAILLSSKNKNCDIYPSYQQVLEAKSECRPNKIEITENLAKVPRTTNWIFILQEDVISRITIDKHQVSATLVASYGFDGSS</sequence>